<dbReference type="PANTHER" id="PTHR46327">
    <property type="entry name" value="F16F4.11 PROTEIN-RELATED"/>
    <property type="match status" value="1"/>
</dbReference>
<proteinExistence type="predicted"/>
<dbReference type="AlphaFoldDB" id="J3LXU4"/>
<dbReference type="STRING" id="4533.J3LXU4"/>
<dbReference type="OrthoDB" id="719061at2759"/>
<feature type="region of interest" description="Disordered" evidence="1">
    <location>
        <begin position="19"/>
        <end position="84"/>
    </location>
</feature>
<reference evidence="2" key="2">
    <citation type="submission" date="2013-04" db="UniProtKB">
        <authorList>
            <consortium name="EnsemblPlants"/>
        </authorList>
    </citation>
    <scope>IDENTIFICATION</scope>
</reference>
<evidence type="ECO:0000313" key="2">
    <source>
        <dbReference type="EnsemblPlants" id="OB04G19690.1"/>
    </source>
</evidence>
<dbReference type="Gramene" id="OB04G19690.1">
    <property type="protein sequence ID" value="OB04G19690.1"/>
    <property type="gene ID" value="OB04G19690"/>
</dbReference>
<reference evidence="2" key="1">
    <citation type="journal article" date="2013" name="Nat. Commun.">
        <title>Whole-genome sequencing of Oryza brachyantha reveals mechanisms underlying Oryza genome evolution.</title>
        <authorList>
            <person name="Chen J."/>
            <person name="Huang Q."/>
            <person name="Gao D."/>
            <person name="Wang J."/>
            <person name="Lang Y."/>
            <person name="Liu T."/>
            <person name="Li B."/>
            <person name="Bai Z."/>
            <person name="Luis Goicoechea J."/>
            <person name="Liang C."/>
            <person name="Chen C."/>
            <person name="Zhang W."/>
            <person name="Sun S."/>
            <person name="Liao Y."/>
            <person name="Zhang X."/>
            <person name="Yang L."/>
            <person name="Song C."/>
            <person name="Wang M."/>
            <person name="Shi J."/>
            <person name="Liu G."/>
            <person name="Liu J."/>
            <person name="Zhou H."/>
            <person name="Zhou W."/>
            <person name="Yu Q."/>
            <person name="An N."/>
            <person name="Chen Y."/>
            <person name="Cai Q."/>
            <person name="Wang B."/>
            <person name="Liu B."/>
            <person name="Min J."/>
            <person name="Huang Y."/>
            <person name="Wu H."/>
            <person name="Li Z."/>
            <person name="Zhang Y."/>
            <person name="Yin Y."/>
            <person name="Song W."/>
            <person name="Jiang J."/>
            <person name="Jackson S.A."/>
            <person name="Wing R.A."/>
            <person name="Wang J."/>
            <person name="Chen M."/>
        </authorList>
    </citation>
    <scope>NUCLEOTIDE SEQUENCE [LARGE SCALE GENOMIC DNA]</scope>
    <source>
        <strain evidence="2">cv. IRGC 101232</strain>
    </source>
</reference>
<dbReference type="eggNOG" id="ENOG502R4W0">
    <property type="taxonomic scope" value="Eukaryota"/>
</dbReference>
<dbReference type="HOGENOM" id="CLU_1268617_0_0_1"/>
<dbReference type="KEGG" id="obr:107304014"/>
<gene>
    <name evidence="2" type="primary">LOC107304014</name>
</gene>
<evidence type="ECO:0000256" key="1">
    <source>
        <dbReference type="SAM" id="MobiDB-lite"/>
    </source>
</evidence>
<feature type="compositionally biased region" description="Basic and acidic residues" evidence="1">
    <location>
        <begin position="196"/>
        <end position="218"/>
    </location>
</feature>
<feature type="compositionally biased region" description="Basic and acidic residues" evidence="1">
    <location>
        <begin position="55"/>
        <end position="70"/>
    </location>
</feature>
<sequence length="218" mass="23933">MTPVDADPAALVCGIAVKRTASGGDGDPHGEQSKRAAATSQVGQDAGQQVQKAVFSDEGKQPGAEDDHGDGSAPALRAAKKMKRDEGLPVDIINKELRDNDCLAIIPLAGAGGGDVPPSLRLRRRRLLEIKKRGVEIEEQRLALERRRLRWVEACGKGDTELEKMRLENGRLRVENERLWMRLFRRGELELGAGVKSEREQGRRDGAAEMERETKPLA</sequence>
<name>J3LXU4_ORYBR</name>
<dbReference type="EnsemblPlants" id="OB04G19690.1">
    <property type="protein sequence ID" value="OB04G19690.1"/>
    <property type="gene ID" value="OB04G19690"/>
</dbReference>
<feature type="region of interest" description="Disordered" evidence="1">
    <location>
        <begin position="195"/>
        <end position="218"/>
    </location>
</feature>
<feature type="compositionally biased region" description="Polar residues" evidence="1">
    <location>
        <begin position="38"/>
        <end position="51"/>
    </location>
</feature>
<evidence type="ECO:0000313" key="3">
    <source>
        <dbReference type="Proteomes" id="UP000006038"/>
    </source>
</evidence>
<accession>J3LXU4</accession>
<protein>
    <submittedName>
        <fullName evidence="2">Uncharacterized protein</fullName>
    </submittedName>
</protein>
<organism evidence="2">
    <name type="scientific">Oryza brachyantha</name>
    <name type="common">malo sina</name>
    <dbReference type="NCBI Taxonomy" id="4533"/>
    <lineage>
        <taxon>Eukaryota</taxon>
        <taxon>Viridiplantae</taxon>
        <taxon>Streptophyta</taxon>
        <taxon>Embryophyta</taxon>
        <taxon>Tracheophyta</taxon>
        <taxon>Spermatophyta</taxon>
        <taxon>Magnoliopsida</taxon>
        <taxon>Liliopsida</taxon>
        <taxon>Poales</taxon>
        <taxon>Poaceae</taxon>
        <taxon>BOP clade</taxon>
        <taxon>Oryzoideae</taxon>
        <taxon>Oryzeae</taxon>
        <taxon>Oryzinae</taxon>
        <taxon>Oryza</taxon>
    </lineage>
</organism>
<dbReference type="RefSeq" id="XP_015691454.1">
    <property type="nucleotide sequence ID" value="XM_015835968.1"/>
</dbReference>
<dbReference type="OMA" id="HDHEERP"/>
<dbReference type="PANTHER" id="PTHR46327:SF9">
    <property type="entry name" value="MYB_SANT-LIKE DNA-BINDING DOMAIN-CONTAINING PROTEIN"/>
    <property type="match status" value="1"/>
</dbReference>
<dbReference type="GeneID" id="107304014"/>
<keyword evidence="3" id="KW-1185">Reference proteome</keyword>
<dbReference type="Proteomes" id="UP000006038">
    <property type="component" value="Chromosome 4"/>
</dbReference>